<protein>
    <submittedName>
        <fullName evidence="1">Uncharacterized protein</fullName>
    </submittedName>
</protein>
<accession>Q24T50</accession>
<name>Q24T50_DESHY</name>
<evidence type="ECO:0000313" key="1">
    <source>
        <dbReference type="EMBL" id="BAE84792.1"/>
    </source>
</evidence>
<dbReference type="KEGG" id="dsy:DSY3003"/>
<dbReference type="EMBL" id="AP008230">
    <property type="protein sequence ID" value="BAE84792.1"/>
    <property type="molecule type" value="Genomic_DNA"/>
</dbReference>
<reference evidence="1 2" key="1">
    <citation type="journal article" date="2006" name="J. Bacteriol.">
        <title>Complete genome sequence of the dehalorespiring bacterium Desulfitobacterium hafniense Y51 and comparison with Dehalococcoides ethenogenes 195.</title>
        <authorList>
            <person name="Nonaka H."/>
            <person name="Keresztes G."/>
            <person name="Shinoda Y."/>
            <person name="Ikenaga Y."/>
            <person name="Abe M."/>
            <person name="Naito K."/>
            <person name="Inatomi K."/>
            <person name="Furukawa K."/>
            <person name="Inui M."/>
            <person name="Yukawa H."/>
        </authorList>
    </citation>
    <scope>NUCLEOTIDE SEQUENCE [LARGE SCALE GENOMIC DNA]</scope>
    <source>
        <strain evidence="1 2">Y51</strain>
    </source>
</reference>
<evidence type="ECO:0000313" key="2">
    <source>
        <dbReference type="Proteomes" id="UP000001946"/>
    </source>
</evidence>
<organism evidence="1 2">
    <name type="scientific">Desulfitobacterium hafniense (strain Y51)</name>
    <dbReference type="NCBI Taxonomy" id="138119"/>
    <lineage>
        <taxon>Bacteria</taxon>
        <taxon>Bacillati</taxon>
        <taxon>Bacillota</taxon>
        <taxon>Clostridia</taxon>
        <taxon>Eubacteriales</taxon>
        <taxon>Desulfitobacteriaceae</taxon>
        <taxon>Desulfitobacterium</taxon>
    </lineage>
</organism>
<dbReference type="Proteomes" id="UP000001946">
    <property type="component" value="Chromosome"/>
</dbReference>
<dbReference type="AlphaFoldDB" id="Q24T50"/>
<proteinExistence type="predicted"/>
<keyword evidence="2" id="KW-1185">Reference proteome</keyword>
<dbReference type="HOGENOM" id="CLU_2522147_0_0_9"/>
<gene>
    <name evidence="1" type="ordered locus">DSY3003</name>
</gene>
<sequence>MSYTLWRPVQTLYYHRRCNRKPQAQHHKPRINPIAVPPRFFTKSHHQIFIFIKVKRTIASSRLAPKALCSASSPFKSTLPAPSP</sequence>